<organism evidence="1 2">
    <name type="scientific">Paramuricea clavata</name>
    <name type="common">Red gorgonian</name>
    <name type="synonym">Violescent sea-whip</name>
    <dbReference type="NCBI Taxonomy" id="317549"/>
    <lineage>
        <taxon>Eukaryota</taxon>
        <taxon>Metazoa</taxon>
        <taxon>Cnidaria</taxon>
        <taxon>Anthozoa</taxon>
        <taxon>Octocorallia</taxon>
        <taxon>Malacalcyonacea</taxon>
        <taxon>Plexauridae</taxon>
        <taxon>Paramuricea</taxon>
    </lineage>
</organism>
<dbReference type="Proteomes" id="UP001152795">
    <property type="component" value="Unassembled WGS sequence"/>
</dbReference>
<protein>
    <submittedName>
        <fullName evidence="1">Uncharacterized protein</fullName>
    </submittedName>
</protein>
<dbReference type="AlphaFoldDB" id="A0A6S7GWQ1"/>
<gene>
    <name evidence="1" type="ORF">PACLA_8A043914</name>
</gene>
<keyword evidence="2" id="KW-1185">Reference proteome</keyword>
<accession>A0A6S7GWQ1</accession>
<sequence>PNMKRKRSQYQKNWVAATRALKASHSRVSTTYDSDESDSTSVYDTFPGVYPESDVGQNNAINQLQPETSNEIAQQENLVFQCDNGVDLNAVGDSGDSVNESSDDDCSLDSVLSDRLANWASNFQVKQNAVDSLLKILKQSGHPNLCSSARGLLKTARDVPVQLKSGMQYIYFPIAEALVKHWNRYPNSDIDSAECIKISLNIDGLPLFKSSSASLWPVLCSIVNFHHIAVFPVVLTYGSSKPKDLEFLEDLIRDLCEILENGVQCGNRNVKVSMRCIVCDAPARAFVKGTKLYSGYFGCDKCCQRGMWGGRMLFPLVDNVILRTDLSFRQQSNQEHHKGTSPFCSIPNVDMVKQFPIDYMHQVCLGVMKKLLLLWIRGKREVRMSALNVNMISERLVHLKPYIPASFARKPRSLSDIDRWKATEFRQFLLYTGKVVLDGILRRDLYDHFLSLNVAISILVSPRLAKEHTSFAHQLLEYFVKQGSVLYGDEFVVYNVHTLIHLAGEVVEHGSLDSCSAFAFENYMQKLKRFVRSGTNPIVQIAKRLSELPCGKFPSTDEAKRIDVKIPNNCFILSDASCCEVVECSSEIDEDGGKIYLCRIYSNTIPLFESPCDSRIIGVHHANQRNTTMKLLPFRLLETQAIKIEYGPAKIIFMAMLHLV</sequence>
<comment type="caution">
    <text evidence="1">The sequence shown here is derived from an EMBL/GenBank/DDBJ whole genome shotgun (WGS) entry which is preliminary data.</text>
</comment>
<dbReference type="PANTHER" id="PTHR33053">
    <property type="entry name" value="PROTEIN, PUTATIVE-RELATED"/>
    <property type="match status" value="1"/>
</dbReference>
<proteinExistence type="predicted"/>
<reference evidence="1" key="1">
    <citation type="submission" date="2020-04" db="EMBL/GenBank/DDBJ databases">
        <authorList>
            <person name="Alioto T."/>
            <person name="Alioto T."/>
            <person name="Gomez Garrido J."/>
        </authorList>
    </citation>
    <scope>NUCLEOTIDE SEQUENCE</scope>
    <source>
        <strain evidence="1">A484AB</strain>
    </source>
</reference>
<evidence type="ECO:0000313" key="1">
    <source>
        <dbReference type="EMBL" id="CAB3988970.1"/>
    </source>
</evidence>
<dbReference type="OrthoDB" id="10036512at2759"/>
<dbReference type="PANTHER" id="PTHR33053:SF24">
    <property type="entry name" value="TRANSPOSASE DOMAIN-CONTAINING PROTEIN"/>
    <property type="match status" value="1"/>
</dbReference>
<dbReference type="EMBL" id="CACRXK020001413">
    <property type="protein sequence ID" value="CAB3988970.1"/>
    <property type="molecule type" value="Genomic_DNA"/>
</dbReference>
<feature type="non-terminal residue" evidence="1">
    <location>
        <position position="1"/>
    </location>
</feature>
<evidence type="ECO:0000313" key="2">
    <source>
        <dbReference type="Proteomes" id="UP001152795"/>
    </source>
</evidence>
<name>A0A6S7GWQ1_PARCT</name>